<dbReference type="AlphaFoldDB" id="A0AAV4VBE8"/>
<organism evidence="2 3">
    <name type="scientific">Caerostris extrusa</name>
    <name type="common">Bark spider</name>
    <name type="synonym">Caerostris bankana</name>
    <dbReference type="NCBI Taxonomy" id="172846"/>
    <lineage>
        <taxon>Eukaryota</taxon>
        <taxon>Metazoa</taxon>
        <taxon>Ecdysozoa</taxon>
        <taxon>Arthropoda</taxon>
        <taxon>Chelicerata</taxon>
        <taxon>Arachnida</taxon>
        <taxon>Araneae</taxon>
        <taxon>Araneomorphae</taxon>
        <taxon>Entelegynae</taxon>
        <taxon>Araneoidea</taxon>
        <taxon>Araneidae</taxon>
        <taxon>Caerostris</taxon>
    </lineage>
</organism>
<name>A0AAV4VBE8_CAEEX</name>
<accession>A0AAV4VBE8</accession>
<feature type="non-terminal residue" evidence="2">
    <location>
        <position position="24"/>
    </location>
</feature>
<evidence type="ECO:0000313" key="2">
    <source>
        <dbReference type="EMBL" id="GIY67612.1"/>
    </source>
</evidence>
<gene>
    <name evidence="2" type="ORF">CEXT_327871</name>
</gene>
<protein>
    <submittedName>
        <fullName evidence="2">Uncharacterized protein</fullName>
    </submittedName>
</protein>
<dbReference type="Proteomes" id="UP001054945">
    <property type="component" value="Unassembled WGS sequence"/>
</dbReference>
<dbReference type="EMBL" id="BPLR01014260">
    <property type="protein sequence ID" value="GIY67612.1"/>
    <property type="molecule type" value="Genomic_DNA"/>
</dbReference>
<comment type="caution">
    <text evidence="2">The sequence shown here is derived from an EMBL/GenBank/DDBJ whole genome shotgun (WGS) entry which is preliminary data.</text>
</comment>
<keyword evidence="3" id="KW-1185">Reference proteome</keyword>
<evidence type="ECO:0000313" key="3">
    <source>
        <dbReference type="Proteomes" id="UP001054945"/>
    </source>
</evidence>
<sequence>MPSHIRAPTVGTGTPLYQVPNLSS</sequence>
<evidence type="ECO:0000256" key="1">
    <source>
        <dbReference type="SAM" id="MobiDB-lite"/>
    </source>
</evidence>
<proteinExistence type="predicted"/>
<reference evidence="2 3" key="1">
    <citation type="submission" date="2021-06" db="EMBL/GenBank/DDBJ databases">
        <title>Caerostris extrusa draft genome.</title>
        <authorList>
            <person name="Kono N."/>
            <person name="Arakawa K."/>
        </authorList>
    </citation>
    <scope>NUCLEOTIDE SEQUENCE [LARGE SCALE GENOMIC DNA]</scope>
</reference>
<feature type="region of interest" description="Disordered" evidence="1">
    <location>
        <begin position="1"/>
        <end position="24"/>
    </location>
</feature>